<dbReference type="GO" id="GO:0006508">
    <property type="term" value="P:proteolysis"/>
    <property type="evidence" value="ECO:0007669"/>
    <property type="project" value="UniProtKB-KW"/>
</dbReference>
<evidence type="ECO:0000259" key="3">
    <source>
        <dbReference type="PROSITE" id="PS50106"/>
    </source>
</evidence>
<dbReference type="PRINTS" id="PR00834">
    <property type="entry name" value="PROTEASES2C"/>
</dbReference>
<organism evidence="4 5">
    <name type="scientific">Candidatus Beckwithbacteria bacterium GW2011_GWB1_47_15</name>
    <dbReference type="NCBI Taxonomy" id="1618371"/>
    <lineage>
        <taxon>Bacteria</taxon>
        <taxon>Candidatus Beckwithiibacteriota</taxon>
    </lineage>
</organism>
<dbReference type="Proteomes" id="UP000033860">
    <property type="component" value="Unassembled WGS sequence"/>
</dbReference>
<proteinExistence type="predicted"/>
<evidence type="ECO:0000256" key="1">
    <source>
        <dbReference type="ARBA" id="ARBA00022670"/>
    </source>
</evidence>
<dbReference type="PANTHER" id="PTHR43343:SF3">
    <property type="entry name" value="PROTEASE DO-LIKE 8, CHLOROPLASTIC"/>
    <property type="match status" value="1"/>
</dbReference>
<keyword evidence="2" id="KW-0378">Hydrolase</keyword>
<dbReference type="Pfam" id="PF13365">
    <property type="entry name" value="Trypsin_2"/>
    <property type="match status" value="1"/>
</dbReference>
<dbReference type="SUPFAM" id="SSF50156">
    <property type="entry name" value="PDZ domain-like"/>
    <property type="match status" value="1"/>
</dbReference>
<dbReference type="PROSITE" id="PS50106">
    <property type="entry name" value="PDZ"/>
    <property type="match status" value="1"/>
</dbReference>
<name>A0A0G1RW95_9BACT</name>
<dbReference type="InterPro" id="IPR036034">
    <property type="entry name" value="PDZ_sf"/>
</dbReference>
<gene>
    <name evidence="4" type="ORF">UX85_C0003G0076</name>
</gene>
<dbReference type="EMBL" id="LCNT01000003">
    <property type="protein sequence ID" value="KKU61417.1"/>
    <property type="molecule type" value="Genomic_DNA"/>
</dbReference>
<dbReference type="InterPro" id="IPR001478">
    <property type="entry name" value="PDZ"/>
</dbReference>
<dbReference type="Gene3D" id="2.40.10.120">
    <property type="match status" value="1"/>
</dbReference>
<evidence type="ECO:0000313" key="4">
    <source>
        <dbReference type="EMBL" id="KKU61417.1"/>
    </source>
</evidence>
<evidence type="ECO:0000313" key="5">
    <source>
        <dbReference type="Proteomes" id="UP000033860"/>
    </source>
</evidence>
<reference evidence="4 5" key="1">
    <citation type="journal article" date="2015" name="Nature">
        <title>rRNA introns, odd ribosomes, and small enigmatic genomes across a large radiation of phyla.</title>
        <authorList>
            <person name="Brown C.T."/>
            <person name="Hug L.A."/>
            <person name="Thomas B.C."/>
            <person name="Sharon I."/>
            <person name="Castelle C.J."/>
            <person name="Singh A."/>
            <person name="Wilkins M.J."/>
            <person name="Williams K.H."/>
            <person name="Banfield J.F."/>
        </authorList>
    </citation>
    <scope>NUCLEOTIDE SEQUENCE [LARGE SCALE GENOMIC DNA]</scope>
</reference>
<dbReference type="InterPro" id="IPR051201">
    <property type="entry name" value="Chloro_Bact_Ser_Proteases"/>
</dbReference>
<comment type="caution">
    <text evidence="4">The sequence shown here is derived from an EMBL/GenBank/DDBJ whole genome shotgun (WGS) entry which is preliminary data.</text>
</comment>
<protein>
    <submittedName>
        <fullName evidence="4">HtrA2 peptidase</fullName>
    </submittedName>
</protein>
<dbReference type="InterPro" id="IPR001940">
    <property type="entry name" value="Peptidase_S1C"/>
</dbReference>
<dbReference type="GO" id="GO:0004252">
    <property type="term" value="F:serine-type endopeptidase activity"/>
    <property type="evidence" value="ECO:0007669"/>
    <property type="project" value="InterPro"/>
</dbReference>
<sequence length="353" mass="37672">MRRKLLWLAAIVVVAVSILGGAIGDRLLGYSLLDRWFPRQKQTDREVVREVLKEENAVVAVVDKVTPSVVTVRVKQDVGSGFIIDEAGLVVTNRHVVDDPTAEYQVVTADDRELSVTKIYRDPANDLAILQVDPSAGLKSVELGDSDQLRVGQVVIAIGTALGEFRSTVTTGVISGLGRGINAGSPLGNLTERLDNVIQTDAAINPGNSGGPLLNSLGQVIGVNVAVSQAGENIGFALPINVVRDSIDNFNATGKFSRPFLGVRYQMLSSRMAILNNVPQGAYVVEVVVDSPAEKAGVKENDIIIEINGENLTDESTLATVVNGKKVDETVELTVYRDGETFKLTAKLAEAGE</sequence>
<dbReference type="SUPFAM" id="SSF50494">
    <property type="entry name" value="Trypsin-like serine proteases"/>
    <property type="match status" value="1"/>
</dbReference>
<dbReference type="InterPro" id="IPR009003">
    <property type="entry name" value="Peptidase_S1_PA"/>
</dbReference>
<dbReference type="PANTHER" id="PTHR43343">
    <property type="entry name" value="PEPTIDASE S12"/>
    <property type="match status" value="1"/>
</dbReference>
<dbReference type="AlphaFoldDB" id="A0A0G1RW95"/>
<feature type="domain" description="PDZ" evidence="3">
    <location>
        <begin position="239"/>
        <end position="339"/>
    </location>
</feature>
<dbReference type="SMART" id="SM00228">
    <property type="entry name" value="PDZ"/>
    <property type="match status" value="1"/>
</dbReference>
<evidence type="ECO:0000256" key="2">
    <source>
        <dbReference type="ARBA" id="ARBA00022801"/>
    </source>
</evidence>
<dbReference type="Pfam" id="PF13180">
    <property type="entry name" value="PDZ_2"/>
    <property type="match status" value="1"/>
</dbReference>
<dbReference type="Gene3D" id="2.30.42.10">
    <property type="match status" value="1"/>
</dbReference>
<accession>A0A0G1RW95</accession>
<keyword evidence="1" id="KW-0645">Protease</keyword>